<feature type="region of interest" description="Disordered" evidence="1">
    <location>
        <begin position="182"/>
        <end position="261"/>
    </location>
</feature>
<feature type="compositionally biased region" description="Low complexity" evidence="1">
    <location>
        <begin position="43"/>
        <end position="54"/>
    </location>
</feature>
<name>A0A182SVP8_9DIPT</name>
<evidence type="ECO:0000256" key="1">
    <source>
        <dbReference type="SAM" id="MobiDB-lite"/>
    </source>
</evidence>
<feature type="compositionally biased region" description="Basic and acidic residues" evidence="1">
    <location>
        <begin position="823"/>
        <end position="833"/>
    </location>
</feature>
<feature type="compositionally biased region" description="Low complexity" evidence="1">
    <location>
        <begin position="94"/>
        <end position="107"/>
    </location>
</feature>
<evidence type="ECO:0000313" key="2">
    <source>
        <dbReference type="EnsemblMetazoa" id="AMAM014385-PA"/>
    </source>
</evidence>
<feature type="compositionally biased region" description="Polar residues" evidence="1">
    <location>
        <begin position="188"/>
        <end position="206"/>
    </location>
</feature>
<dbReference type="EnsemblMetazoa" id="AMAM014385-RA">
    <property type="protein sequence ID" value="AMAM014385-PA"/>
    <property type="gene ID" value="AMAM014385"/>
</dbReference>
<feature type="region of interest" description="Disordered" evidence="1">
    <location>
        <begin position="360"/>
        <end position="419"/>
    </location>
</feature>
<organism evidence="2 3">
    <name type="scientific">Anopheles maculatus</name>
    <dbReference type="NCBI Taxonomy" id="74869"/>
    <lineage>
        <taxon>Eukaryota</taxon>
        <taxon>Metazoa</taxon>
        <taxon>Ecdysozoa</taxon>
        <taxon>Arthropoda</taxon>
        <taxon>Hexapoda</taxon>
        <taxon>Insecta</taxon>
        <taxon>Pterygota</taxon>
        <taxon>Neoptera</taxon>
        <taxon>Endopterygota</taxon>
        <taxon>Diptera</taxon>
        <taxon>Nematocera</taxon>
        <taxon>Culicoidea</taxon>
        <taxon>Culicidae</taxon>
        <taxon>Anophelinae</taxon>
        <taxon>Anopheles</taxon>
        <taxon>Anopheles maculatus group</taxon>
    </lineage>
</organism>
<feature type="region of interest" description="Disordered" evidence="1">
    <location>
        <begin position="528"/>
        <end position="548"/>
    </location>
</feature>
<feature type="region of interest" description="Disordered" evidence="1">
    <location>
        <begin position="697"/>
        <end position="763"/>
    </location>
</feature>
<dbReference type="Proteomes" id="UP000075901">
    <property type="component" value="Unassembled WGS sequence"/>
</dbReference>
<feature type="compositionally biased region" description="Polar residues" evidence="1">
    <location>
        <begin position="152"/>
        <end position="166"/>
    </location>
</feature>
<feature type="region of interest" description="Disordered" evidence="1">
    <location>
        <begin position="33"/>
        <end position="166"/>
    </location>
</feature>
<reference evidence="2" key="2">
    <citation type="submission" date="2020-05" db="UniProtKB">
        <authorList>
            <consortium name="EnsemblMetazoa"/>
        </authorList>
    </citation>
    <scope>IDENTIFICATION</scope>
    <source>
        <strain evidence="2">maculatus3</strain>
    </source>
</reference>
<reference evidence="3" key="1">
    <citation type="submission" date="2013-09" db="EMBL/GenBank/DDBJ databases">
        <title>The Genome Sequence of Anopheles maculatus species B.</title>
        <authorList>
            <consortium name="The Broad Institute Genomics Platform"/>
            <person name="Neafsey D.E."/>
            <person name="Besansky N."/>
            <person name="Howell P."/>
            <person name="Walton C."/>
            <person name="Young S.K."/>
            <person name="Zeng Q."/>
            <person name="Gargeya S."/>
            <person name="Fitzgerald M."/>
            <person name="Haas B."/>
            <person name="Abouelleil A."/>
            <person name="Allen A.W."/>
            <person name="Alvarado L."/>
            <person name="Arachchi H.M."/>
            <person name="Berlin A.M."/>
            <person name="Chapman S.B."/>
            <person name="Gainer-Dewar J."/>
            <person name="Goldberg J."/>
            <person name="Griggs A."/>
            <person name="Gujja S."/>
            <person name="Hansen M."/>
            <person name="Howarth C."/>
            <person name="Imamovic A."/>
            <person name="Ireland A."/>
            <person name="Larimer J."/>
            <person name="McCowan C."/>
            <person name="Murphy C."/>
            <person name="Pearson M."/>
            <person name="Poon T.W."/>
            <person name="Priest M."/>
            <person name="Roberts A."/>
            <person name="Saif S."/>
            <person name="Shea T."/>
            <person name="Sisk P."/>
            <person name="Sykes S."/>
            <person name="Wortman J."/>
            <person name="Nusbaum C."/>
            <person name="Birren B."/>
        </authorList>
    </citation>
    <scope>NUCLEOTIDE SEQUENCE [LARGE SCALE GENOMIC DNA]</scope>
    <source>
        <strain evidence="3">maculatus3</strain>
    </source>
</reference>
<feature type="region of interest" description="Disordered" evidence="1">
    <location>
        <begin position="855"/>
        <end position="898"/>
    </location>
</feature>
<feature type="region of interest" description="Disordered" evidence="1">
    <location>
        <begin position="809"/>
        <end position="841"/>
    </location>
</feature>
<feature type="compositionally biased region" description="Low complexity" evidence="1">
    <location>
        <begin position="71"/>
        <end position="83"/>
    </location>
</feature>
<keyword evidence="3" id="KW-1185">Reference proteome</keyword>
<proteinExistence type="predicted"/>
<dbReference type="VEuPathDB" id="VectorBase:AMAM014385"/>
<feature type="compositionally biased region" description="Polar residues" evidence="1">
    <location>
        <begin position="33"/>
        <end position="42"/>
    </location>
</feature>
<sequence>MPVKMQETLEEIYLASLSKLDTRSSSLIDLTNLSSSTETVDASGSSSTVPTTSTQLGKVLEEPEGDVQQKSSSPSASSFAASSRNGDSVELTLQPFQAPQQPKQQTPKVSPTRQTKDSKATSIPSAKTTRKENNPMPAPAPTVSKTTTTPTMQQAKSMNGPVNTAANLKAGSQVNLATSVQAAPPSIGTPTASRKVISSVQISLKQSAASAATPPEPSTKQRDSTISTDSSKPAATKLPLVKQIQSEPKPASPTKTSAVSIKNVKKSEETLLAPKSAFTAVSKDPLSQKSISMLELHRTPTVTKQDKSSETSAILCNGLATPTMTRKQQPTVHKEANKPTASTIVPQQIAAPVVKHLKTAQKDGNKPTKPQIPCTPTPQEPREMQQSIVVVSDKNSAEAEGNAKPVPPHHTRSRTLSSDEQCFEELRKKHEAIFANQEIVKPLASNPDAATPKTLSDVRNSLLAAQQPTATVSPAALEMDERIDPHYREGINQLMMELMPGVALDDDVPIPKQRQKSSFHKELQKLQRAKSSAVVGPSAEQAKPTPTNNNEYKMEVIRTANTTKTATTSSVEKRQGSEEKMQIRLERSTQIKEQYAKKPMVMPTIVSSTASTSSGKKQSFVMPNVPSDIDKHRGILSRDTVTSKKQEIEDFDDLLEKIDADTGAAVDIDLDELLSDADEVPKKNVAKVAPGEIKNLEKKSEVSGALKQGQSKLESKTSGGVDNKVVESTDSKAPVANVNTNSGVKTESKPEAPAMNKQGPAKMEAKNVTINKTVESTSPKTPVSNVKSVSNPISEAMLNETISQLTEKMNQSRINAPKPSSPRKQEERSKDMFTKLFNTTDASQTDLDLFEELCKKEDPEPKQNRSDLVDSSTIARRGSPTATIMPDVISSTKKPSSIAEPKAMQILECIDSLKQGCGTTSMKMDS</sequence>
<dbReference type="AlphaFoldDB" id="A0A182SVP8"/>
<feature type="compositionally biased region" description="Basic and acidic residues" evidence="1">
    <location>
        <begin position="855"/>
        <end position="868"/>
    </location>
</feature>
<evidence type="ECO:0000313" key="3">
    <source>
        <dbReference type="Proteomes" id="UP000075901"/>
    </source>
</evidence>
<protein>
    <submittedName>
        <fullName evidence="2">Uncharacterized protein</fullName>
    </submittedName>
</protein>
<feature type="compositionally biased region" description="Polar residues" evidence="1">
    <location>
        <begin position="224"/>
        <end position="233"/>
    </location>
</feature>
<feature type="compositionally biased region" description="Polar residues" evidence="1">
    <location>
        <begin position="708"/>
        <end position="720"/>
    </location>
</feature>
<feature type="compositionally biased region" description="Low complexity" evidence="1">
    <location>
        <begin position="141"/>
        <end position="151"/>
    </location>
</feature>
<accession>A0A182SVP8</accession>